<organism evidence="2 3">
    <name type="scientific">Coniosporium apollinis</name>
    <dbReference type="NCBI Taxonomy" id="61459"/>
    <lineage>
        <taxon>Eukaryota</taxon>
        <taxon>Fungi</taxon>
        <taxon>Dikarya</taxon>
        <taxon>Ascomycota</taxon>
        <taxon>Pezizomycotina</taxon>
        <taxon>Dothideomycetes</taxon>
        <taxon>Dothideomycetes incertae sedis</taxon>
        <taxon>Coniosporium</taxon>
    </lineage>
</organism>
<name>A0ABQ9NK14_9PEZI</name>
<feature type="region of interest" description="Disordered" evidence="1">
    <location>
        <begin position="30"/>
        <end position="71"/>
    </location>
</feature>
<dbReference type="Proteomes" id="UP001172684">
    <property type="component" value="Unassembled WGS sequence"/>
</dbReference>
<dbReference type="EMBL" id="JAPDRL010001922">
    <property type="protein sequence ID" value="KAJ9608586.1"/>
    <property type="molecule type" value="Genomic_DNA"/>
</dbReference>
<feature type="non-terminal residue" evidence="2">
    <location>
        <position position="71"/>
    </location>
</feature>
<gene>
    <name evidence="2" type="ORF">H2201_009446</name>
</gene>
<sequence>PVPRLCGRQAGSASAGLRRSAAVLVRDDVRPRHRRRRRRALRPCVGGRIPGHQPVAVGHPAGNEAGRPRAD</sequence>
<accession>A0ABQ9NK14</accession>
<evidence type="ECO:0000313" key="2">
    <source>
        <dbReference type="EMBL" id="KAJ9608586.1"/>
    </source>
</evidence>
<reference evidence="2" key="1">
    <citation type="submission" date="2022-10" db="EMBL/GenBank/DDBJ databases">
        <title>Culturing micro-colonial fungi from biological soil crusts in the Mojave desert and describing Neophaeococcomyces mojavensis, and introducing the new genera and species Taxawa tesnikishii.</title>
        <authorList>
            <person name="Kurbessoian T."/>
            <person name="Stajich J.E."/>
        </authorList>
    </citation>
    <scope>NUCLEOTIDE SEQUENCE</scope>
    <source>
        <strain evidence="2">TK_1</strain>
    </source>
</reference>
<feature type="non-terminal residue" evidence="2">
    <location>
        <position position="1"/>
    </location>
</feature>
<keyword evidence="3" id="KW-1185">Reference proteome</keyword>
<evidence type="ECO:0000313" key="3">
    <source>
        <dbReference type="Proteomes" id="UP001172684"/>
    </source>
</evidence>
<protein>
    <submittedName>
        <fullName evidence="2">Uncharacterized protein</fullName>
    </submittedName>
</protein>
<comment type="caution">
    <text evidence="2">The sequence shown here is derived from an EMBL/GenBank/DDBJ whole genome shotgun (WGS) entry which is preliminary data.</text>
</comment>
<evidence type="ECO:0000256" key="1">
    <source>
        <dbReference type="SAM" id="MobiDB-lite"/>
    </source>
</evidence>
<feature type="compositionally biased region" description="Basic residues" evidence="1">
    <location>
        <begin position="31"/>
        <end position="41"/>
    </location>
</feature>
<proteinExistence type="predicted"/>